<dbReference type="SUPFAM" id="SSF53474">
    <property type="entry name" value="alpha/beta-Hydrolases"/>
    <property type="match status" value="1"/>
</dbReference>
<proteinExistence type="predicted"/>
<reference evidence="2" key="1">
    <citation type="submission" date="2015-10" db="EMBL/GenBank/DDBJ databases">
        <authorList>
            <person name="Gilbert D.G."/>
        </authorList>
    </citation>
    <scope>NUCLEOTIDE SEQUENCE</scope>
</reference>
<dbReference type="Pfam" id="PF00561">
    <property type="entry name" value="Abhydrolase_1"/>
    <property type="match status" value="1"/>
</dbReference>
<keyword evidence="2" id="KW-0378">Hydrolase</keyword>
<dbReference type="InterPro" id="IPR029058">
    <property type="entry name" value="AB_hydrolase_fold"/>
</dbReference>
<dbReference type="PANTHER" id="PTHR46438:SF11">
    <property type="entry name" value="LIPASE-RELATED"/>
    <property type="match status" value="1"/>
</dbReference>
<dbReference type="InterPro" id="IPR000073">
    <property type="entry name" value="AB_hydrolase_1"/>
</dbReference>
<gene>
    <name evidence="2" type="ORF">MGWOODY_Tha2204</name>
</gene>
<sequence length="320" mass="35934">MSSSQPSLFARTLRYMGMTTLDQQTMRATYANEDSKFFPCDGNEIHYRVEGRTDSDAPVLVMLHGIMASLHTWDGWVKELKEDYKIVRIDVPAFGLTGAIANGRYEVERIGDKINALLEHLKLEHFSLVGSSLGGYISWELAAKHPSKVDSLILLDAAGYPMPLPWLMKLLTTPILRHAIVLGTPRFMVNITLGDVYGDRSKITDSAVQYYHDMMLARGNRQSLIRLFEELEHMTAERVKQVKAPTLIMWGDKDRWIPPANAKLFARDIPGSEVIMYPGVGHIPMEEIPEQSAADAHQFLSRVLVKPAVSKPKKESVSAN</sequence>
<protein>
    <submittedName>
        <fullName evidence="2">Alpha/beta hydrolase fold</fullName>
        <ecNumber evidence="2">3.8.1.5</ecNumber>
    </submittedName>
</protein>
<evidence type="ECO:0000259" key="1">
    <source>
        <dbReference type="Pfam" id="PF00561"/>
    </source>
</evidence>
<dbReference type="EC" id="3.8.1.5" evidence="2"/>
<dbReference type="PANTHER" id="PTHR46438">
    <property type="entry name" value="ALPHA/BETA-HYDROLASES SUPERFAMILY PROTEIN"/>
    <property type="match status" value="1"/>
</dbReference>
<dbReference type="AlphaFoldDB" id="A0A160TBD5"/>
<accession>A0A160TBD5</accession>
<dbReference type="Gene3D" id="3.40.50.1820">
    <property type="entry name" value="alpha/beta hydrolase"/>
    <property type="match status" value="1"/>
</dbReference>
<dbReference type="EMBL" id="CZQC01000050">
    <property type="protein sequence ID" value="CUS41685.1"/>
    <property type="molecule type" value="Genomic_DNA"/>
</dbReference>
<organism evidence="2">
    <name type="scientific">hydrothermal vent metagenome</name>
    <dbReference type="NCBI Taxonomy" id="652676"/>
    <lineage>
        <taxon>unclassified sequences</taxon>
        <taxon>metagenomes</taxon>
        <taxon>ecological metagenomes</taxon>
    </lineage>
</organism>
<dbReference type="GO" id="GO:0018786">
    <property type="term" value="F:haloalkane dehalogenase activity"/>
    <property type="evidence" value="ECO:0007669"/>
    <property type="project" value="UniProtKB-EC"/>
</dbReference>
<name>A0A160TBD5_9ZZZZ</name>
<dbReference type="PRINTS" id="PR00111">
    <property type="entry name" value="ABHYDROLASE"/>
</dbReference>
<feature type="domain" description="AB hydrolase-1" evidence="1">
    <location>
        <begin position="58"/>
        <end position="287"/>
    </location>
</feature>
<evidence type="ECO:0000313" key="2">
    <source>
        <dbReference type="EMBL" id="CUS41685.1"/>
    </source>
</evidence>